<feature type="region of interest" description="Disordered" evidence="1">
    <location>
        <begin position="18"/>
        <end position="41"/>
    </location>
</feature>
<proteinExistence type="predicted"/>
<reference evidence="3" key="1">
    <citation type="journal article" date="2019" name="Int. J. Syst. Evol. Microbiol.">
        <title>The Global Catalogue of Microorganisms (GCM) 10K type strain sequencing project: providing services to taxonomists for standard genome sequencing and annotation.</title>
        <authorList>
            <consortium name="The Broad Institute Genomics Platform"/>
            <consortium name="The Broad Institute Genome Sequencing Center for Infectious Disease"/>
            <person name="Wu L."/>
            <person name="Ma J."/>
        </authorList>
    </citation>
    <scope>NUCLEOTIDE SEQUENCE [LARGE SCALE GENOMIC DNA]</scope>
    <source>
        <strain evidence="3">CCM 8604</strain>
    </source>
</reference>
<dbReference type="SUPFAM" id="SSF52540">
    <property type="entry name" value="P-loop containing nucleoside triphosphate hydrolases"/>
    <property type="match status" value="1"/>
</dbReference>
<organism evidence="2 3">
    <name type="scientific">Alloscardovia venturai</name>
    <dbReference type="NCBI Taxonomy" id="1769421"/>
    <lineage>
        <taxon>Bacteria</taxon>
        <taxon>Bacillati</taxon>
        <taxon>Actinomycetota</taxon>
        <taxon>Actinomycetes</taxon>
        <taxon>Bifidobacteriales</taxon>
        <taxon>Bifidobacteriaceae</taxon>
        <taxon>Alloscardovia</taxon>
    </lineage>
</organism>
<dbReference type="RefSeq" id="WP_377937799.1">
    <property type="nucleotide sequence ID" value="NZ_JBHTHQ010000010.1"/>
</dbReference>
<feature type="compositionally biased region" description="Basic and acidic residues" evidence="1">
    <location>
        <begin position="26"/>
        <end position="41"/>
    </location>
</feature>
<sequence>MIMNTYVTRGEEVAYMPRPSQMSGIPEKDVNAGPPDRDRKAGNSAVTILAVIGVSGGCGTSSFALQLGRYFRDIHGDICVVDADFSGGGIDILAGYEEAEGLRWHDVHTPLGHIDSRGFVQEMIEAEGMFLLPCHPWGDGKQRDSVQEAEAKATRQSEKSWWEIKAVFEALGQNFDLLVVDCGRQVSPSLVQAWSQLEPRVEIIPIIMGTLSLCSLARIRSEVDRWKTLPSPLNNCVTAVSPLVISSQIYQHRKAHLIHTASSQSVDEIEAERFVGAPIVGQYYFDSKISLFSARGFGIAPASKRNSLLYQNVSDRVEAGKL</sequence>
<gene>
    <name evidence="2" type="ORF">ACFQY8_01140</name>
</gene>
<dbReference type="EMBL" id="JBHTHQ010000010">
    <property type="protein sequence ID" value="MFD0704359.1"/>
    <property type="molecule type" value="Genomic_DNA"/>
</dbReference>
<keyword evidence="3" id="KW-1185">Reference proteome</keyword>
<dbReference type="Gene3D" id="3.40.50.300">
    <property type="entry name" value="P-loop containing nucleotide triphosphate hydrolases"/>
    <property type="match status" value="1"/>
</dbReference>
<comment type="caution">
    <text evidence="2">The sequence shown here is derived from an EMBL/GenBank/DDBJ whole genome shotgun (WGS) entry which is preliminary data.</text>
</comment>
<evidence type="ECO:0000313" key="2">
    <source>
        <dbReference type="EMBL" id="MFD0704359.1"/>
    </source>
</evidence>
<protein>
    <submittedName>
        <fullName evidence="2">Uncharacterized protein</fullName>
    </submittedName>
</protein>
<evidence type="ECO:0000313" key="3">
    <source>
        <dbReference type="Proteomes" id="UP001597036"/>
    </source>
</evidence>
<evidence type="ECO:0000256" key="1">
    <source>
        <dbReference type="SAM" id="MobiDB-lite"/>
    </source>
</evidence>
<accession>A0ABW2Y4F8</accession>
<dbReference type="InterPro" id="IPR027417">
    <property type="entry name" value="P-loop_NTPase"/>
</dbReference>
<name>A0ABW2Y4F8_9BIFI</name>
<dbReference type="Proteomes" id="UP001597036">
    <property type="component" value="Unassembled WGS sequence"/>
</dbReference>